<feature type="transmembrane region" description="Helical" evidence="1">
    <location>
        <begin position="331"/>
        <end position="354"/>
    </location>
</feature>
<dbReference type="EMBL" id="JAVAIL010000003">
    <property type="protein sequence ID" value="MDP4540285.1"/>
    <property type="molecule type" value="Genomic_DNA"/>
</dbReference>
<dbReference type="Gene3D" id="3.30.70.1320">
    <property type="entry name" value="Multidrug efflux transporter AcrB pore domain like"/>
    <property type="match status" value="1"/>
</dbReference>
<accession>A0ABT9HAE8</accession>
<proteinExistence type="predicted"/>
<dbReference type="PANTHER" id="PTHR32063">
    <property type="match status" value="1"/>
</dbReference>
<dbReference type="Gene3D" id="3.30.70.1430">
    <property type="entry name" value="Multidrug efflux transporter AcrB pore domain"/>
    <property type="match status" value="2"/>
</dbReference>
<protein>
    <submittedName>
        <fullName evidence="2">Efflux RND transporter permease subunit</fullName>
    </submittedName>
</protein>
<feature type="transmembrane region" description="Helical" evidence="1">
    <location>
        <begin position="992"/>
        <end position="1014"/>
    </location>
</feature>
<dbReference type="RefSeq" id="WP_305930417.1">
    <property type="nucleotide sequence ID" value="NZ_JAVAIL010000003.1"/>
</dbReference>
<dbReference type="Gene3D" id="3.30.2090.10">
    <property type="entry name" value="Multidrug efflux transporter AcrB TolC docking domain, DN and DC subdomains"/>
    <property type="match status" value="2"/>
</dbReference>
<feature type="transmembrane region" description="Helical" evidence="1">
    <location>
        <begin position="861"/>
        <end position="881"/>
    </location>
</feature>
<evidence type="ECO:0000313" key="3">
    <source>
        <dbReference type="Proteomes" id="UP001235664"/>
    </source>
</evidence>
<dbReference type="PRINTS" id="PR00702">
    <property type="entry name" value="ACRIFLAVINRP"/>
</dbReference>
<dbReference type="Proteomes" id="UP001235664">
    <property type="component" value="Unassembled WGS sequence"/>
</dbReference>
<dbReference type="Gene3D" id="3.30.70.1440">
    <property type="entry name" value="Multidrug efflux transporter AcrB pore domain"/>
    <property type="match status" value="1"/>
</dbReference>
<dbReference type="SUPFAM" id="SSF82693">
    <property type="entry name" value="Multidrug efflux transporter AcrB pore domain, PN1, PN2, PC1 and PC2 subdomains"/>
    <property type="match status" value="3"/>
</dbReference>
<feature type="transmembrane region" description="Helical" evidence="1">
    <location>
        <begin position="914"/>
        <end position="935"/>
    </location>
</feature>
<reference evidence="2 3" key="1">
    <citation type="submission" date="2023-08" db="EMBL/GenBank/DDBJ databases">
        <title>genomic of DY56.</title>
        <authorList>
            <person name="Wang Y."/>
        </authorList>
    </citation>
    <scope>NUCLEOTIDE SEQUENCE [LARGE SCALE GENOMIC DNA]</scope>
    <source>
        <strain evidence="2 3">DY56-A-20</strain>
    </source>
</reference>
<feature type="transmembrane region" description="Helical" evidence="1">
    <location>
        <begin position="431"/>
        <end position="451"/>
    </location>
</feature>
<comment type="caution">
    <text evidence="2">The sequence shown here is derived from an EMBL/GenBank/DDBJ whole genome shotgun (WGS) entry which is preliminary data.</text>
</comment>
<dbReference type="SUPFAM" id="SSF82866">
    <property type="entry name" value="Multidrug efflux transporter AcrB transmembrane domain"/>
    <property type="match status" value="2"/>
</dbReference>
<evidence type="ECO:0000256" key="1">
    <source>
        <dbReference type="SAM" id="Phobius"/>
    </source>
</evidence>
<keyword evidence="1" id="KW-1133">Transmembrane helix</keyword>
<keyword evidence="1" id="KW-0812">Transmembrane</keyword>
<keyword evidence="1" id="KW-0472">Membrane</keyword>
<dbReference type="InterPro" id="IPR027463">
    <property type="entry name" value="AcrB_DN_DC_subdom"/>
</dbReference>
<dbReference type="Pfam" id="PF00873">
    <property type="entry name" value="ACR_tran"/>
    <property type="match status" value="1"/>
</dbReference>
<evidence type="ECO:0000313" key="2">
    <source>
        <dbReference type="EMBL" id="MDP4540285.1"/>
    </source>
</evidence>
<sequence>MTTLSEIGFRFRPAVLLTIALAMVYGAVSYFTLPAREDPQITIREAVVSTSHPGLSPSRVEQLITTPLAEAIRTIPEIKEVRATSMEGQSIIHAEAEFSASDLDQVWDELADKVEETTPLLPEGARKPFINDEFGDVAVITMALQSDSFDMVELGDLAEHIRTRLYMIEGTREVDVLGRPDERIYVEMDNATLARLGAPLSAVAQALRSQNTVAPGGTIETETRRIAIQPSGSFDSVEEIADLYLELGPEIGPIRLGDYAEIRRGFLEPPAQTAYFNGERAIVFAISMLDEESVINYAGRARPAIDELRQAMPAGVELNVMTWQADQVENAVYGVSFNVLQTLALVLGVVILFLGVRTGLIVGSIVPVVILVTLGVMGVFGIKLERMSLATIVISLGLLVDNGIVIAEDFKTRLAQGVDRRDAIGETGKELALPLLASTITTILVFLPLMLAEEGSGEYTRSISLVILISLSSSWLIAMMVTPTLCYWFAQPTDKETQGKIRRKVDQAFEWANSKYEDRLRWALDHRKLFMGAMAAAFVLAGYSLQFVPQQFFPASDRAQILVYADMPVGTSSAATDDQIQQIAQYIEDDERYPDFDNVAAYSGFGGPRFVLSLAPVDPAPNRGFLVINAADAEARDKGVLALRNDLAAQFPGIRLRIAGMFLGPSDPNITQVQVRGPDRDVLLETGDRLAALLRDVEGTIDVTSDWENPSLQYRVSVDQAAARAAGVSSLDVSQALSAYFAGQPAGEFRDGDDLVPIILRAPEGERSDPGRIEAVTLTGSDEPVQLGEIATVTLRPQLGRIQTEDLIETLTVEARPTEVTPQDLVPRIQEQLDELEASLPPGHFIEWDGIIAQSAEGTGALFASVPAMIGLIVIMLVALFRGFRRAGIILLTLPLSIIGAAIGLHVMRADFGFMVILGLFALVGIIINNAIVLVDRCDIERKEKDDVTDAVISASLRRFRPILMTNITTVLGLLPLIIAQDVLFYGMASAIAFGLLVGTILTLGVVPVLYTWFFGGDEERALKATTGEPAADGEA</sequence>
<feature type="transmembrane region" description="Helical" evidence="1">
    <location>
        <begin position="463"/>
        <end position="490"/>
    </location>
</feature>
<organism evidence="2 3">
    <name type="scientific">Qipengyuania benthica</name>
    <dbReference type="NCBI Taxonomy" id="3067651"/>
    <lineage>
        <taxon>Bacteria</taxon>
        <taxon>Pseudomonadati</taxon>
        <taxon>Pseudomonadota</taxon>
        <taxon>Alphaproteobacteria</taxon>
        <taxon>Sphingomonadales</taxon>
        <taxon>Erythrobacteraceae</taxon>
        <taxon>Qipengyuania</taxon>
    </lineage>
</organism>
<dbReference type="PANTHER" id="PTHR32063:SF18">
    <property type="entry name" value="CATION EFFLUX SYSTEM PROTEIN"/>
    <property type="match status" value="1"/>
</dbReference>
<feature type="transmembrane region" description="Helical" evidence="1">
    <location>
        <begin position="963"/>
        <end position="986"/>
    </location>
</feature>
<name>A0ABT9HAE8_9SPHN</name>
<gene>
    <name evidence="2" type="ORF">Q9K01_11665</name>
</gene>
<feature type="transmembrane region" description="Helical" evidence="1">
    <location>
        <begin position="529"/>
        <end position="548"/>
    </location>
</feature>
<feature type="transmembrane region" description="Helical" evidence="1">
    <location>
        <begin position="361"/>
        <end position="382"/>
    </location>
</feature>
<feature type="transmembrane region" description="Helical" evidence="1">
    <location>
        <begin position="388"/>
        <end position="410"/>
    </location>
</feature>
<feature type="transmembrane region" description="Helical" evidence="1">
    <location>
        <begin position="888"/>
        <end position="908"/>
    </location>
</feature>
<dbReference type="InterPro" id="IPR001036">
    <property type="entry name" value="Acrflvin-R"/>
</dbReference>
<dbReference type="Gene3D" id="1.20.1640.10">
    <property type="entry name" value="Multidrug efflux transporter AcrB transmembrane domain"/>
    <property type="match status" value="2"/>
</dbReference>
<keyword evidence="3" id="KW-1185">Reference proteome</keyword>
<dbReference type="SUPFAM" id="SSF82714">
    <property type="entry name" value="Multidrug efflux transporter AcrB TolC docking domain, DN and DC subdomains"/>
    <property type="match status" value="2"/>
</dbReference>